<dbReference type="Gene3D" id="3.30.160.60">
    <property type="entry name" value="Classic Zinc Finger"/>
    <property type="match status" value="1"/>
</dbReference>
<feature type="compositionally biased region" description="Basic and acidic residues" evidence="4">
    <location>
        <begin position="239"/>
        <end position="250"/>
    </location>
</feature>
<feature type="domain" description="U1-type" evidence="5">
    <location>
        <begin position="8"/>
        <end position="43"/>
    </location>
</feature>
<evidence type="ECO:0000256" key="4">
    <source>
        <dbReference type="SAM" id="MobiDB-lite"/>
    </source>
</evidence>
<protein>
    <recommendedName>
        <fullName evidence="5">U1-type domain-containing protein</fullName>
    </recommendedName>
</protein>
<evidence type="ECO:0000313" key="6">
    <source>
        <dbReference type="EMBL" id="PMD22866.1"/>
    </source>
</evidence>
<feature type="region of interest" description="Disordered" evidence="4">
    <location>
        <begin position="27"/>
        <end position="111"/>
    </location>
</feature>
<proteinExistence type="predicted"/>
<accession>A0A2J6Q9B1</accession>
<dbReference type="InterPro" id="IPR013085">
    <property type="entry name" value="U1-CZ_Znf_C2H2"/>
</dbReference>
<keyword evidence="7" id="KW-1185">Reference proteome</keyword>
<dbReference type="EMBL" id="KZ613476">
    <property type="protein sequence ID" value="PMD22866.1"/>
    <property type="molecule type" value="Genomic_DNA"/>
</dbReference>
<evidence type="ECO:0000313" key="7">
    <source>
        <dbReference type="Proteomes" id="UP000235672"/>
    </source>
</evidence>
<dbReference type="OrthoDB" id="191651at2759"/>
<feature type="region of interest" description="Disordered" evidence="4">
    <location>
        <begin position="170"/>
        <end position="291"/>
    </location>
</feature>
<sequence>MSEYWKSTPKYWCKHCKTFVRDTKLEKTNHEATPKHQGNLKRFLRDLQRGHDKDEKDKERAKSEVARLNGLVAGGGLGAASSSSSSGLGRGPTPSMPKPQATPAQRKQQMAQLAEMGISIPDEFRPDMAMAGEWQVTSERIIEAEDGEKNPDALALGVRKRVLDEDELEAAEAKKRRWGSTYKLHPTEEDTGDLDALLGNVTSKGKEPAMKTESRVEVKEEIKGEPEVDGQPAISQGFEEQKPTGIKKEPSDEDISASIPQLDPGVKQEGGEPAAPGVVFKKRKAKNIRHK</sequence>
<organism evidence="6 7">
    <name type="scientific">Hyaloscypha hepaticicola</name>
    <dbReference type="NCBI Taxonomy" id="2082293"/>
    <lineage>
        <taxon>Eukaryota</taxon>
        <taxon>Fungi</taxon>
        <taxon>Dikarya</taxon>
        <taxon>Ascomycota</taxon>
        <taxon>Pezizomycotina</taxon>
        <taxon>Leotiomycetes</taxon>
        <taxon>Helotiales</taxon>
        <taxon>Hyaloscyphaceae</taxon>
        <taxon>Hyaloscypha</taxon>
    </lineage>
</organism>
<dbReference type="InterPro" id="IPR003604">
    <property type="entry name" value="Matrin/U1-like-C_Znf_C2H2"/>
</dbReference>
<dbReference type="SMART" id="SM00451">
    <property type="entry name" value="ZnF_U1"/>
    <property type="match status" value="1"/>
</dbReference>
<dbReference type="SUPFAM" id="SSF57667">
    <property type="entry name" value="beta-beta-alpha zinc fingers"/>
    <property type="match status" value="1"/>
</dbReference>
<feature type="compositionally biased region" description="Polar residues" evidence="4">
    <location>
        <begin position="102"/>
        <end position="111"/>
    </location>
</feature>
<dbReference type="GO" id="GO:0000398">
    <property type="term" value="P:mRNA splicing, via spliceosome"/>
    <property type="evidence" value="ECO:0007669"/>
    <property type="project" value="InterPro"/>
</dbReference>
<evidence type="ECO:0000259" key="5">
    <source>
        <dbReference type="SMART" id="SM00451"/>
    </source>
</evidence>
<evidence type="ECO:0000256" key="2">
    <source>
        <dbReference type="ARBA" id="ARBA00022771"/>
    </source>
</evidence>
<evidence type="ECO:0000256" key="3">
    <source>
        <dbReference type="ARBA" id="ARBA00022833"/>
    </source>
</evidence>
<dbReference type="GO" id="GO:0008270">
    <property type="term" value="F:zinc ion binding"/>
    <property type="evidence" value="ECO:0007669"/>
    <property type="project" value="UniProtKB-KW"/>
</dbReference>
<keyword evidence="2" id="KW-0863">Zinc-finger</keyword>
<gene>
    <name evidence="6" type="ORF">NA56DRAFT_77060</name>
</gene>
<dbReference type="AlphaFoldDB" id="A0A2J6Q9B1"/>
<keyword evidence="3" id="KW-0862">Zinc</keyword>
<name>A0A2J6Q9B1_9HELO</name>
<feature type="compositionally biased region" description="Basic and acidic residues" evidence="4">
    <location>
        <begin position="204"/>
        <end position="226"/>
    </location>
</feature>
<dbReference type="InterPro" id="IPR040023">
    <property type="entry name" value="WBP4"/>
</dbReference>
<feature type="compositionally biased region" description="Basic and acidic residues" evidence="4">
    <location>
        <begin position="43"/>
        <end position="65"/>
    </location>
</feature>
<dbReference type="STRING" id="1745343.A0A2J6Q9B1"/>
<dbReference type="PANTHER" id="PTHR13173">
    <property type="entry name" value="WW DOMAIN BINDING PROTEIN 4"/>
    <property type="match status" value="1"/>
</dbReference>
<dbReference type="InterPro" id="IPR036236">
    <property type="entry name" value="Znf_C2H2_sf"/>
</dbReference>
<dbReference type="GO" id="GO:0003723">
    <property type="term" value="F:RNA binding"/>
    <property type="evidence" value="ECO:0007669"/>
    <property type="project" value="TreeGrafter"/>
</dbReference>
<dbReference type="PANTHER" id="PTHR13173:SF10">
    <property type="entry name" value="WW DOMAIN-BINDING PROTEIN 4"/>
    <property type="match status" value="1"/>
</dbReference>
<dbReference type="GO" id="GO:0071011">
    <property type="term" value="C:precatalytic spliceosome"/>
    <property type="evidence" value="ECO:0007669"/>
    <property type="project" value="TreeGrafter"/>
</dbReference>
<keyword evidence="1" id="KW-0479">Metal-binding</keyword>
<evidence type="ECO:0000256" key="1">
    <source>
        <dbReference type="ARBA" id="ARBA00022723"/>
    </source>
</evidence>
<reference evidence="6 7" key="1">
    <citation type="submission" date="2016-05" db="EMBL/GenBank/DDBJ databases">
        <title>A degradative enzymes factory behind the ericoid mycorrhizal symbiosis.</title>
        <authorList>
            <consortium name="DOE Joint Genome Institute"/>
            <person name="Martino E."/>
            <person name="Morin E."/>
            <person name="Grelet G."/>
            <person name="Kuo A."/>
            <person name="Kohler A."/>
            <person name="Daghino S."/>
            <person name="Barry K."/>
            <person name="Choi C."/>
            <person name="Cichocki N."/>
            <person name="Clum A."/>
            <person name="Copeland A."/>
            <person name="Hainaut M."/>
            <person name="Haridas S."/>
            <person name="Labutti K."/>
            <person name="Lindquist E."/>
            <person name="Lipzen A."/>
            <person name="Khouja H.-R."/>
            <person name="Murat C."/>
            <person name="Ohm R."/>
            <person name="Olson A."/>
            <person name="Spatafora J."/>
            <person name="Veneault-Fourrey C."/>
            <person name="Henrissat B."/>
            <person name="Grigoriev I."/>
            <person name="Martin F."/>
            <person name="Perotto S."/>
        </authorList>
    </citation>
    <scope>NUCLEOTIDE SEQUENCE [LARGE SCALE GENOMIC DNA]</scope>
    <source>
        <strain evidence="6 7">UAMH 7357</strain>
    </source>
</reference>
<dbReference type="Proteomes" id="UP000235672">
    <property type="component" value="Unassembled WGS sequence"/>
</dbReference>
<dbReference type="Pfam" id="PF06220">
    <property type="entry name" value="zf-U1"/>
    <property type="match status" value="1"/>
</dbReference>
<feature type="compositionally biased region" description="Basic residues" evidence="4">
    <location>
        <begin position="280"/>
        <end position="291"/>
    </location>
</feature>